<feature type="region of interest" description="Disordered" evidence="1">
    <location>
        <begin position="1"/>
        <end position="62"/>
    </location>
</feature>
<dbReference type="GO" id="GO:0033617">
    <property type="term" value="P:mitochondrial respiratory chain complex IV assembly"/>
    <property type="evidence" value="ECO:0007669"/>
    <property type="project" value="InterPro"/>
</dbReference>
<dbReference type="EMBL" id="JAUIQD010000006">
    <property type="protein sequence ID" value="KAK3347176.1"/>
    <property type="molecule type" value="Genomic_DNA"/>
</dbReference>
<evidence type="ECO:0000256" key="1">
    <source>
        <dbReference type="SAM" id="MobiDB-lite"/>
    </source>
</evidence>
<comment type="caution">
    <text evidence="2">The sequence shown here is derived from an EMBL/GenBank/DDBJ whole genome shotgun (WGS) entry which is preliminary data.</text>
</comment>
<keyword evidence="3" id="KW-1185">Reference proteome</keyword>
<reference evidence="2" key="2">
    <citation type="submission" date="2023-06" db="EMBL/GenBank/DDBJ databases">
        <authorList>
            <consortium name="Lawrence Berkeley National Laboratory"/>
            <person name="Haridas S."/>
            <person name="Hensen N."/>
            <person name="Bonometti L."/>
            <person name="Westerberg I."/>
            <person name="Brannstrom I.O."/>
            <person name="Guillou S."/>
            <person name="Cros-Aarteil S."/>
            <person name="Calhoun S."/>
            <person name="Kuo A."/>
            <person name="Mondo S."/>
            <person name="Pangilinan J."/>
            <person name="Riley R."/>
            <person name="Labutti K."/>
            <person name="Andreopoulos B."/>
            <person name="Lipzen A."/>
            <person name="Chen C."/>
            <person name="Yanf M."/>
            <person name="Daum C."/>
            <person name="Ng V."/>
            <person name="Clum A."/>
            <person name="Steindorff A."/>
            <person name="Ohm R."/>
            <person name="Martin F."/>
            <person name="Silar P."/>
            <person name="Natvig D."/>
            <person name="Lalanne C."/>
            <person name="Gautier V."/>
            <person name="Ament-Velasquez S.L."/>
            <person name="Kruys A."/>
            <person name="Hutchinson M.I."/>
            <person name="Powell A.J."/>
            <person name="Barry K."/>
            <person name="Miller A.N."/>
            <person name="Grigoriev I.V."/>
            <person name="Debuchy R."/>
            <person name="Gladieux P."/>
            <person name="Thoren M.H."/>
            <person name="Johannesson H."/>
        </authorList>
    </citation>
    <scope>NUCLEOTIDE SEQUENCE</scope>
    <source>
        <strain evidence="2">CBS 955.72</strain>
    </source>
</reference>
<name>A0AAJ0MBC0_9PEZI</name>
<proteinExistence type="predicted"/>
<dbReference type="InterPro" id="IPR039870">
    <property type="entry name" value="Coa4-like"/>
</dbReference>
<dbReference type="GO" id="GO:0005758">
    <property type="term" value="C:mitochondrial intermembrane space"/>
    <property type="evidence" value="ECO:0007669"/>
    <property type="project" value="InterPro"/>
</dbReference>
<organism evidence="2 3">
    <name type="scientific">Lasiosphaeria hispida</name>
    <dbReference type="NCBI Taxonomy" id="260671"/>
    <lineage>
        <taxon>Eukaryota</taxon>
        <taxon>Fungi</taxon>
        <taxon>Dikarya</taxon>
        <taxon>Ascomycota</taxon>
        <taxon>Pezizomycotina</taxon>
        <taxon>Sordariomycetes</taxon>
        <taxon>Sordariomycetidae</taxon>
        <taxon>Sordariales</taxon>
        <taxon>Lasiosphaeriaceae</taxon>
        <taxon>Lasiosphaeria</taxon>
    </lineage>
</organism>
<accession>A0AAJ0MBC0</accession>
<evidence type="ECO:0008006" key="4">
    <source>
        <dbReference type="Google" id="ProtNLM"/>
    </source>
</evidence>
<dbReference type="Proteomes" id="UP001275084">
    <property type="component" value="Unassembled WGS sequence"/>
</dbReference>
<reference evidence="2" key="1">
    <citation type="journal article" date="2023" name="Mol. Phylogenet. Evol.">
        <title>Genome-scale phylogeny and comparative genomics of the fungal order Sordariales.</title>
        <authorList>
            <person name="Hensen N."/>
            <person name="Bonometti L."/>
            <person name="Westerberg I."/>
            <person name="Brannstrom I.O."/>
            <person name="Guillou S."/>
            <person name="Cros-Aarteil S."/>
            <person name="Calhoun S."/>
            <person name="Haridas S."/>
            <person name="Kuo A."/>
            <person name="Mondo S."/>
            <person name="Pangilinan J."/>
            <person name="Riley R."/>
            <person name="LaButti K."/>
            <person name="Andreopoulos B."/>
            <person name="Lipzen A."/>
            <person name="Chen C."/>
            <person name="Yan M."/>
            <person name="Daum C."/>
            <person name="Ng V."/>
            <person name="Clum A."/>
            <person name="Steindorff A."/>
            <person name="Ohm R.A."/>
            <person name="Martin F."/>
            <person name="Silar P."/>
            <person name="Natvig D.O."/>
            <person name="Lalanne C."/>
            <person name="Gautier V."/>
            <person name="Ament-Velasquez S.L."/>
            <person name="Kruys A."/>
            <person name="Hutchinson M.I."/>
            <person name="Powell A.J."/>
            <person name="Barry K."/>
            <person name="Miller A.N."/>
            <person name="Grigoriev I.V."/>
            <person name="Debuchy R."/>
            <person name="Gladieux P."/>
            <person name="Hiltunen Thoren M."/>
            <person name="Johannesson H."/>
        </authorList>
    </citation>
    <scope>NUCLEOTIDE SEQUENCE</scope>
    <source>
        <strain evidence="2">CBS 955.72</strain>
    </source>
</reference>
<dbReference type="PANTHER" id="PTHR13639:SF2">
    <property type="entry name" value="CYTOCHROME C OXIDASE ASSEMBLY FACTOR 4 HOMOLOG, MITOCHONDRIAL"/>
    <property type="match status" value="1"/>
</dbReference>
<dbReference type="AlphaFoldDB" id="A0AAJ0MBC0"/>
<dbReference type="PANTHER" id="PTHR13639">
    <property type="entry name" value="CYTOCHROME C OXIDASE ASSEMBLY FACTOR 4 HOMOLOG, MITOCHONDRIAL"/>
    <property type="match status" value="1"/>
</dbReference>
<sequence length="105" mass="12412">MSNKQAEARQAQQNQMAEQQQQQQKGQQGPQQDDEPDEWDKRIFSTGCAGKSSSQRSQFHNDENLKLTDCYYDKKDWRECKDDMENFKRCWQAQGNDKRTAMKNT</sequence>
<protein>
    <recommendedName>
        <fullName evidence="4">CHCH domain-containing protein</fullName>
    </recommendedName>
</protein>
<feature type="compositionally biased region" description="Low complexity" evidence="1">
    <location>
        <begin position="1"/>
        <end position="31"/>
    </location>
</feature>
<evidence type="ECO:0000313" key="3">
    <source>
        <dbReference type="Proteomes" id="UP001275084"/>
    </source>
</evidence>
<gene>
    <name evidence="2" type="ORF">B0T25DRAFT_572252</name>
</gene>
<evidence type="ECO:0000313" key="2">
    <source>
        <dbReference type="EMBL" id="KAK3347176.1"/>
    </source>
</evidence>